<dbReference type="Proteomes" id="UP000314294">
    <property type="component" value="Unassembled WGS sequence"/>
</dbReference>
<keyword evidence="4" id="KW-1185">Reference proteome</keyword>
<comment type="caution">
    <text evidence="3">The sequence shown here is derived from an EMBL/GenBank/DDBJ whole genome shotgun (WGS) entry which is preliminary data.</text>
</comment>
<evidence type="ECO:0000256" key="2">
    <source>
        <dbReference type="SAM" id="Phobius"/>
    </source>
</evidence>
<keyword evidence="2" id="KW-0812">Transmembrane</keyword>
<feature type="region of interest" description="Disordered" evidence="1">
    <location>
        <begin position="59"/>
        <end position="82"/>
    </location>
</feature>
<dbReference type="EMBL" id="SRLO01000161">
    <property type="protein sequence ID" value="TNN70580.1"/>
    <property type="molecule type" value="Genomic_DNA"/>
</dbReference>
<feature type="transmembrane region" description="Helical" evidence="2">
    <location>
        <begin position="111"/>
        <end position="132"/>
    </location>
</feature>
<sequence length="224" mass="24246">MSRPTGQMKDGDGMVVAGFIITDGGEEEEEVDVTPLLSRPRRNFRASVCEEALGRGRVYTGTSTPVPTGSASGSGTGPGLRVGTWAPPRDGRDRAKCWNGNNAAFEWDGSLVFLTIYVFGMPINATLLLHFWENSAKSNLFCMITTTGTTDVCIFGRVLDSAPIVCGLEVTQANLESAADGRTHERLSGRDEQIDHEASHNPKEAIAVYFLYPVSKPTRLSHIP</sequence>
<name>A0A4Z2HYG5_9TELE</name>
<gene>
    <name evidence="3" type="ORF">EYF80_019164</name>
</gene>
<evidence type="ECO:0000313" key="3">
    <source>
        <dbReference type="EMBL" id="TNN70580.1"/>
    </source>
</evidence>
<reference evidence="3 4" key="1">
    <citation type="submission" date="2019-03" db="EMBL/GenBank/DDBJ databases">
        <title>First draft genome of Liparis tanakae, snailfish: a comprehensive survey of snailfish specific genes.</title>
        <authorList>
            <person name="Kim W."/>
            <person name="Song I."/>
            <person name="Jeong J.-H."/>
            <person name="Kim D."/>
            <person name="Kim S."/>
            <person name="Ryu S."/>
            <person name="Song J.Y."/>
            <person name="Lee S.K."/>
        </authorList>
    </citation>
    <scope>NUCLEOTIDE SEQUENCE [LARGE SCALE GENOMIC DNA]</scope>
    <source>
        <tissue evidence="3">Muscle</tissue>
    </source>
</reference>
<evidence type="ECO:0000256" key="1">
    <source>
        <dbReference type="SAM" id="MobiDB-lite"/>
    </source>
</evidence>
<organism evidence="3 4">
    <name type="scientific">Liparis tanakae</name>
    <name type="common">Tanaka's snailfish</name>
    <dbReference type="NCBI Taxonomy" id="230148"/>
    <lineage>
        <taxon>Eukaryota</taxon>
        <taxon>Metazoa</taxon>
        <taxon>Chordata</taxon>
        <taxon>Craniata</taxon>
        <taxon>Vertebrata</taxon>
        <taxon>Euteleostomi</taxon>
        <taxon>Actinopterygii</taxon>
        <taxon>Neopterygii</taxon>
        <taxon>Teleostei</taxon>
        <taxon>Neoteleostei</taxon>
        <taxon>Acanthomorphata</taxon>
        <taxon>Eupercaria</taxon>
        <taxon>Perciformes</taxon>
        <taxon>Cottioidei</taxon>
        <taxon>Cottales</taxon>
        <taxon>Liparidae</taxon>
        <taxon>Liparis</taxon>
    </lineage>
</organism>
<protein>
    <submittedName>
        <fullName evidence="3">Uncharacterized protein</fullName>
    </submittedName>
</protein>
<dbReference type="AlphaFoldDB" id="A0A4Z2HYG5"/>
<keyword evidence="2" id="KW-0472">Membrane</keyword>
<keyword evidence="2" id="KW-1133">Transmembrane helix</keyword>
<proteinExistence type="predicted"/>
<feature type="compositionally biased region" description="Low complexity" evidence="1">
    <location>
        <begin position="60"/>
        <end position="71"/>
    </location>
</feature>
<feature type="region of interest" description="Disordered" evidence="1">
    <location>
        <begin position="179"/>
        <end position="198"/>
    </location>
</feature>
<accession>A0A4Z2HYG5</accession>
<evidence type="ECO:0000313" key="4">
    <source>
        <dbReference type="Proteomes" id="UP000314294"/>
    </source>
</evidence>